<evidence type="ECO:0000313" key="2">
    <source>
        <dbReference type="Proteomes" id="UP000611796"/>
    </source>
</evidence>
<name>A0ABR7K3Z3_9FIRM</name>
<comment type="caution">
    <text evidence="1">The sequence shown here is derived from an EMBL/GenBank/DDBJ whole genome shotgun (WGS) entry which is preliminary data.</text>
</comment>
<keyword evidence="2" id="KW-1185">Reference proteome</keyword>
<dbReference type="SUPFAM" id="SSF102588">
    <property type="entry name" value="LmbE-like"/>
    <property type="match status" value="1"/>
</dbReference>
<reference evidence="1 2" key="1">
    <citation type="submission" date="2020-08" db="EMBL/GenBank/DDBJ databases">
        <authorList>
            <person name="Liu C."/>
            <person name="Sun Q."/>
        </authorList>
    </citation>
    <scope>NUCLEOTIDE SEQUENCE [LARGE SCALE GENOMIC DNA]</scope>
    <source>
        <strain evidence="1 2">NSJ-45</strain>
    </source>
</reference>
<dbReference type="RefSeq" id="WP_187006084.1">
    <property type="nucleotide sequence ID" value="NZ_JACRWD010000002.1"/>
</dbReference>
<dbReference type="InterPro" id="IPR003737">
    <property type="entry name" value="GlcNAc_PI_deacetylase-related"/>
</dbReference>
<accession>A0ABR7K3Z3</accession>
<dbReference type="Proteomes" id="UP000611796">
    <property type="component" value="Unassembled WGS sequence"/>
</dbReference>
<evidence type="ECO:0000313" key="1">
    <source>
        <dbReference type="EMBL" id="MBC6003819.1"/>
    </source>
</evidence>
<dbReference type="InterPro" id="IPR024078">
    <property type="entry name" value="LmbE-like_dom_sf"/>
</dbReference>
<organism evidence="1 2">
    <name type="scientific">Paeniclostridium hominis</name>
    <dbReference type="NCBI Taxonomy" id="2764329"/>
    <lineage>
        <taxon>Bacteria</taxon>
        <taxon>Bacillati</taxon>
        <taxon>Bacillota</taxon>
        <taxon>Clostridia</taxon>
        <taxon>Peptostreptococcales</taxon>
        <taxon>Peptostreptococcaceae</taxon>
        <taxon>Paeniclostridium</taxon>
    </lineage>
</organism>
<proteinExistence type="predicted"/>
<sequence>MSYLVVVAHPDDEILGAGATIYKLAQENKEVNVCILCGDVEVRQYRPETEELNYDINSATNMVGIKRVIKGVFPNIALNTVKHLDLVQFIENAIIETKADVVFTHHPKDLNNDHYHTSIACQAATRIYQRRTDIKPLKELLFMEVPSATEWSTDSSGRQFTPNVFVEVGEERVKKKIEALSLYRGVMRPYPHPRSKEGITGLAAYRGSQSGTMYAEAFESAFRRIDISDNI</sequence>
<gene>
    <name evidence="1" type="ORF">H8891_08390</name>
</gene>
<protein>
    <submittedName>
        <fullName evidence="1">PIG-L family deacetylase</fullName>
    </submittedName>
</protein>
<dbReference type="Pfam" id="PF02585">
    <property type="entry name" value="PIG-L"/>
    <property type="match status" value="1"/>
</dbReference>
<dbReference type="Gene3D" id="3.40.50.10320">
    <property type="entry name" value="LmbE-like"/>
    <property type="match status" value="1"/>
</dbReference>
<dbReference type="EMBL" id="JACRWD010000002">
    <property type="protein sequence ID" value="MBC6003819.1"/>
    <property type="molecule type" value="Genomic_DNA"/>
</dbReference>